<comment type="caution">
    <text evidence="1">The sequence shown here is derived from an EMBL/GenBank/DDBJ whole genome shotgun (WGS) entry which is preliminary data.</text>
</comment>
<reference evidence="1" key="1">
    <citation type="journal article" date="2015" name="Nature">
        <title>Complex archaea that bridge the gap between prokaryotes and eukaryotes.</title>
        <authorList>
            <person name="Spang A."/>
            <person name="Saw J.H."/>
            <person name="Jorgensen S.L."/>
            <person name="Zaremba-Niedzwiedzka K."/>
            <person name="Martijn J."/>
            <person name="Lind A.E."/>
            <person name="van Eijk R."/>
            <person name="Schleper C."/>
            <person name="Guy L."/>
            <person name="Ettema T.J."/>
        </authorList>
    </citation>
    <scope>NUCLEOTIDE SEQUENCE</scope>
</reference>
<protein>
    <submittedName>
        <fullName evidence="1">Uncharacterized protein</fullName>
    </submittedName>
</protein>
<dbReference type="EMBL" id="LAZR01024151">
    <property type="protein sequence ID" value="KKL76120.1"/>
    <property type="molecule type" value="Genomic_DNA"/>
</dbReference>
<gene>
    <name evidence="1" type="ORF">LCGC14_2048100</name>
</gene>
<dbReference type="AlphaFoldDB" id="A0A0F9H3A0"/>
<organism evidence="1">
    <name type="scientific">marine sediment metagenome</name>
    <dbReference type="NCBI Taxonomy" id="412755"/>
    <lineage>
        <taxon>unclassified sequences</taxon>
        <taxon>metagenomes</taxon>
        <taxon>ecological metagenomes</taxon>
    </lineage>
</organism>
<sequence length="54" mass="5729">ATDIEVYVADQDGSDTGYGIDFNHDLGGGTSLRGGVAKRFDGNTQADMGVRFNF</sequence>
<accession>A0A0F9H3A0</accession>
<evidence type="ECO:0000313" key="1">
    <source>
        <dbReference type="EMBL" id="KKL76120.1"/>
    </source>
</evidence>
<dbReference type="InterPro" id="IPR023614">
    <property type="entry name" value="Porin_dom_sf"/>
</dbReference>
<dbReference type="Gene3D" id="2.40.160.10">
    <property type="entry name" value="Porin"/>
    <property type="match status" value="1"/>
</dbReference>
<proteinExistence type="predicted"/>
<feature type="non-terminal residue" evidence="1">
    <location>
        <position position="1"/>
    </location>
</feature>
<name>A0A0F9H3A0_9ZZZZ</name>